<dbReference type="GO" id="GO:0005506">
    <property type="term" value="F:iron ion binding"/>
    <property type="evidence" value="ECO:0007669"/>
    <property type="project" value="InterPro"/>
</dbReference>
<keyword evidence="11" id="KW-1185">Reference proteome</keyword>
<evidence type="ECO:0000256" key="8">
    <source>
        <dbReference type="ARBA" id="ARBA00023033"/>
    </source>
</evidence>
<dbReference type="AlphaFoldDB" id="A0A498IH15"/>
<keyword evidence="8" id="KW-0503">Monooxygenase</keyword>
<reference evidence="10 11" key="1">
    <citation type="submission" date="2018-10" db="EMBL/GenBank/DDBJ databases">
        <title>A high-quality apple genome assembly.</title>
        <authorList>
            <person name="Hu J."/>
        </authorList>
    </citation>
    <scope>NUCLEOTIDE SEQUENCE [LARGE SCALE GENOMIC DNA]</scope>
    <source>
        <strain evidence="11">cv. HFTH1</strain>
        <tissue evidence="10">Young leaf</tissue>
    </source>
</reference>
<evidence type="ECO:0000313" key="10">
    <source>
        <dbReference type="EMBL" id="RXH82908.1"/>
    </source>
</evidence>
<evidence type="ECO:0000256" key="7">
    <source>
        <dbReference type="ARBA" id="ARBA00023004"/>
    </source>
</evidence>
<comment type="similarity">
    <text evidence="3">Belongs to the cytochrome P450 family.</text>
</comment>
<keyword evidence="4" id="KW-0349">Heme</keyword>
<accession>A0A498IH15</accession>
<dbReference type="GO" id="GO:0016020">
    <property type="term" value="C:membrane"/>
    <property type="evidence" value="ECO:0007669"/>
    <property type="project" value="UniProtKB-SubCell"/>
</dbReference>
<evidence type="ECO:0000256" key="3">
    <source>
        <dbReference type="ARBA" id="ARBA00010617"/>
    </source>
</evidence>
<dbReference type="GO" id="GO:0020037">
    <property type="term" value="F:heme binding"/>
    <property type="evidence" value="ECO:0007669"/>
    <property type="project" value="InterPro"/>
</dbReference>
<evidence type="ECO:0000256" key="1">
    <source>
        <dbReference type="ARBA" id="ARBA00001971"/>
    </source>
</evidence>
<comment type="cofactor">
    <cofactor evidence="1">
        <name>heme</name>
        <dbReference type="ChEBI" id="CHEBI:30413"/>
    </cofactor>
</comment>
<dbReference type="EMBL" id="RDQH01000337">
    <property type="protein sequence ID" value="RXH82908.1"/>
    <property type="molecule type" value="Genomic_DNA"/>
</dbReference>
<keyword evidence="5" id="KW-0479">Metal-binding</keyword>
<evidence type="ECO:0008006" key="12">
    <source>
        <dbReference type="Google" id="ProtNLM"/>
    </source>
</evidence>
<dbReference type="GO" id="GO:0016705">
    <property type="term" value="F:oxidoreductase activity, acting on paired donors, with incorporation or reduction of molecular oxygen"/>
    <property type="evidence" value="ECO:0007669"/>
    <property type="project" value="InterPro"/>
</dbReference>
<evidence type="ECO:0000256" key="5">
    <source>
        <dbReference type="ARBA" id="ARBA00022723"/>
    </source>
</evidence>
<gene>
    <name evidence="10" type="ORF">DVH24_003406</name>
</gene>
<dbReference type="SUPFAM" id="SSF48264">
    <property type="entry name" value="Cytochrome P450"/>
    <property type="match status" value="1"/>
</dbReference>
<dbReference type="InterPro" id="IPR036396">
    <property type="entry name" value="Cyt_P450_sf"/>
</dbReference>
<dbReference type="GO" id="GO:0004497">
    <property type="term" value="F:monooxygenase activity"/>
    <property type="evidence" value="ECO:0007669"/>
    <property type="project" value="UniProtKB-KW"/>
</dbReference>
<evidence type="ECO:0000256" key="6">
    <source>
        <dbReference type="ARBA" id="ARBA00023002"/>
    </source>
</evidence>
<comment type="subcellular location">
    <subcellularLocation>
        <location evidence="2">Membrane</location>
    </subcellularLocation>
</comment>
<dbReference type="Proteomes" id="UP000290289">
    <property type="component" value="Chromosome 11"/>
</dbReference>
<evidence type="ECO:0000256" key="2">
    <source>
        <dbReference type="ARBA" id="ARBA00004370"/>
    </source>
</evidence>
<dbReference type="PANTHER" id="PTHR47943">
    <property type="entry name" value="CYTOCHROME P450 93A3-LIKE"/>
    <property type="match status" value="1"/>
</dbReference>
<evidence type="ECO:0000256" key="9">
    <source>
        <dbReference type="ARBA" id="ARBA00023136"/>
    </source>
</evidence>
<proteinExistence type="inferred from homology"/>
<keyword evidence="6" id="KW-0560">Oxidoreductase</keyword>
<protein>
    <recommendedName>
        <fullName evidence="12">Cytochrome P450</fullName>
    </recommendedName>
</protein>
<keyword evidence="7" id="KW-0408">Iron</keyword>
<name>A0A498IH15_MALDO</name>
<evidence type="ECO:0000313" key="11">
    <source>
        <dbReference type="Proteomes" id="UP000290289"/>
    </source>
</evidence>
<evidence type="ECO:0000256" key="4">
    <source>
        <dbReference type="ARBA" id="ARBA00022617"/>
    </source>
</evidence>
<dbReference type="PANTHER" id="PTHR47943:SF2">
    <property type="entry name" value="CYTOCHROME P450"/>
    <property type="match status" value="1"/>
</dbReference>
<keyword evidence="9" id="KW-0472">Membrane</keyword>
<organism evidence="10 11">
    <name type="scientific">Malus domestica</name>
    <name type="common">Apple</name>
    <name type="synonym">Pyrus malus</name>
    <dbReference type="NCBI Taxonomy" id="3750"/>
    <lineage>
        <taxon>Eukaryota</taxon>
        <taxon>Viridiplantae</taxon>
        <taxon>Streptophyta</taxon>
        <taxon>Embryophyta</taxon>
        <taxon>Tracheophyta</taxon>
        <taxon>Spermatophyta</taxon>
        <taxon>Magnoliopsida</taxon>
        <taxon>eudicotyledons</taxon>
        <taxon>Gunneridae</taxon>
        <taxon>Pentapetalae</taxon>
        <taxon>rosids</taxon>
        <taxon>fabids</taxon>
        <taxon>Rosales</taxon>
        <taxon>Rosaceae</taxon>
        <taxon>Amygdaloideae</taxon>
        <taxon>Maleae</taxon>
        <taxon>Malus</taxon>
    </lineage>
</organism>
<comment type="caution">
    <text evidence="10">The sequence shown here is derived from an EMBL/GenBank/DDBJ whole genome shotgun (WGS) entry which is preliminary data.</text>
</comment>
<sequence>MLMLEDTTFSLYRLALAENVLHFVLAQLVHCFDWELPDNMLPNELDITEEFGLVVSRAKNLLAIPSFRLQN</sequence>